<evidence type="ECO:0000313" key="1">
    <source>
        <dbReference type="EMBL" id="KEH25961.1"/>
    </source>
</evidence>
<reference evidence="1 3" key="1">
    <citation type="journal article" date="2011" name="Nature">
        <title>The Medicago genome provides insight into the evolution of rhizobial symbioses.</title>
        <authorList>
            <person name="Young N.D."/>
            <person name="Debelle F."/>
            <person name="Oldroyd G.E."/>
            <person name="Geurts R."/>
            <person name="Cannon S.B."/>
            <person name="Udvardi M.K."/>
            <person name="Benedito V.A."/>
            <person name="Mayer K.F."/>
            <person name="Gouzy J."/>
            <person name="Schoof H."/>
            <person name="Van de Peer Y."/>
            <person name="Proost S."/>
            <person name="Cook D.R."/>
            <person name="Meyers B.C."/>
            <person name="Spannagl M."/>
            <person name="Cheung F."/>
            <person name="De Mita S."/>
            <person name="Krishnakumar V."/>
            <person name="Gundlach H."/>
            <person name="Zhou S."/>
            <person name="Mudge J."/>
            <person name="Bharti A.K."/>
            <person name="Murray J.D."/>
            <person name="Naoumkina M.A."/>
            <person name="Rosen B."/>
            <person name="Silverstein K.A."/>
            <person name="Tang H."/>
            <person name="Rombauts S."/>
            <person name="Zhao P.X."/>
            <person name="Zhou P."/>
            <person name="Barbe V."/>
            <person name="Bardou P."/>
            <person name="Bechner M."/>
            <person name="Bellec A."/>
            <person name="Berger A."/>
            <person name="Berges H."/>
            <person name="Bidwell S."/>
            <person name="Bisseling T."/>
            <person name="Choisne N."/>
            <person name="Couloux A."/>
            <person name="Denny R."/>
            <person name="Deshpande S."/>
            <person name="Dai X."/>
            <person name="Doyle J.J."/>
            <person name="Dudez A.M."/>
            <person name="Farmer A.D."/>
            <person name="Fouteau S."/>
            <person name="Franken C."/>
            <person name="Gibelin C."/>
            <person name="Gish J."/>
            <person name="Goldstein S."/>
            <person name="Gonzalez A.J."/>
            <person name="Green P.J."/>
            <person name="Hallab A."/>
            <person name="Hartog M."/>
            <person name="Hua A."/>
            <person name="Humphray S.J."/>
            <person name="Jeong D.H."/>
            <person name="Jing Y."/>
            <person name="Jocker A."/>
            <person name="Kenton S.M."/>
            <person name="Kim D.J."/>
            <person name="Klee K."/>
            <person name="Lai H."/>
            <person name="Lang C."/>
            <person name="Lin S."/>
            <person name="Macmil S.L."/>
            <person name="Magdelenat G."/>
            <person name="Matthews L."/>
            <person name="McCorrison J."/>
            <person name="Monaghan E.L."/>
            <person name="Mun J.H."/>
            <person name="Najar F.Z."/>
            <person name="Nicholson C."/>
            <person name="Noirot C."/>
            <person name="O'Bleness M."/>
            <person name="Paule C.R."/>
            <person name="Poulain J."/>
            <person name="Prion F."/>
            <person name="Qin B."/>
            <person name="Qu C."/>
            <person name="Retzel E.F."/>
            <person name="Riddle C."/>
            <person name="Sallet E."/>
            <person name="Samain S."/>
            <person name="Samson N."/>
            <person name="Sanders I."/>
            <person name="Saurat O."/>
            <person name="Scarpelli C."/>
            <person name="Schiex T."/>
            <person name="Segurens B."/>
            <person name="Severin A.J."/>
            <person name="Sherrier D.J."/>
            <person name="Shi R."/>
            <person name="Sims S."/>
            <person name="Singer S.R."/>
            <person name="Sinharoy S."/>
            <person name="Sterck L."/>
            <person name="Viollet A."/>
            <person name="Wang B.B."/>
            <person name="Wang K."/>
            <person name="Wang M."/>
            <person name="Wang X."/>
            <person name="Warfsmann J."/>
            <person name="Weissenbach J."/>
            <person name="White D.D."/>
            <person name="White J.D."/>
            <person name="Wiley G.B."/>
            <person name="Wincker P."/>
            <person name="Xing Y."/>
            <person name="Yang L."/>
            <person name="Yao Z."/>
            <person name="Ying F."/>
            <person name="Zhai J."/>
            <person name="Zhou L."/>
            <person name="Zuber A."/>
            <person name="Denarie J."/>
            <person name="Dixon R.A."/>
            <person name="May G.D."/>
            <person name="Schwartz D.C."/>
            <person name="Rogers J."/>
            <person name="Quetier F."/>
            <person name="Town C.D."/>
            <person name="Roe B.A."/>
        </authorList>
    </citation>
    <scope>NUCLEOTIDE SEQUENCE [LARGE SCALE GENOMIC DNA]</scope>
    <source>
        <strain evidence="1">A17</strain>
        <strain evidence="2 3">cv. Jemalong A17</strain>
    </source>
</reference>
<gene>
    <name evidence="1" type="ordered locus">MTR_6g038440</name>
</gene>
<evidence type="ECO:0000313" key="2">
    <source>
        <dbReference type="EnsemblPlants" id="KEH25961"/>
    </source>
</evidence>
<dbReference type="AlphaFoldDB" id="A0A072U9A0"/>
<dbReference type="EMBL" id="CM001222">
    <property type="protein sequence ID" value="KEH25961.1"/>
    <property type="molecule type" value="Genomic_DNA"/>
</dbReference>
<protein>
    <submittedName>
        <fullName evidence="1 2">Uncharacterized protein</fullName>
    </submittedName>
</protein>
<dbReference type="Proteomes" id="UP000002051">
    <property type="component" value="Chromosome 6"/>
</dbReference>
<sequence>MPTHISSTIPATTSTVAATAQSQVGFRSQSYPNTWLFDRNQPYGMSSSFTKDLHTNSSSFSKSLNAIYFPLFHPRVGFPGSNPQQSLTNASLMALRQQMEFTNHEMVNILTQQIVHVAQIQQHVVEPQQQEEHERVPILVQRNQDTDQIVRQVHQNNFDGRNKIANIIETFLVQNGFNIGLHRPNFVSSLSDYVLAEELTKGWKIPKFTKFGGETNKSTVEHISRYLTEPGDIANNENLR</sequence>
<reference evidence="1 3" key="2">
    <citation type="journal article" date="2014" name="BMC Genomics">
        <title>An improved genome release (version Mt4.0) for the model legume Medicago truncatula.</title>
        <authorList>
            <person name="Tang H."/>
            <person name="Krishnakumar V."/>
            <person name="Bidwell S."/>
            <person name="Rosen B."/>
            <person name="Chan A."/>
            <person name="Zhou S."/>
            <person name="Gentzbittel L."/>
            <person name="Childs K.L."/>
            <person name="Yandell M."/>
            <person name="Gundlach H."/>
            <person name="Mayer K.F."/>
            <person name="Schwartz D.C."/>
            <person name="Town C.D."/>
        </authorList>
    </citation>
    <scope>GENOME REANNOTATION</scope>
    <source>
        <strain evidence="1">A17</strain>
        <strain evidence="2 3">cv. Jemalong A17</strain>
    </source>
</reference>
<keyword evidence="3" id="KW-1185">Reference proteome</keyword>
<name>A0A072U9A0_MEDTR</name>
<reference evidence="2" key="3">
    <citation type="submission" date="2015-04" db="UniProtKB">
        <authorList>
            <consortium name="EnsemblPlants"/>
        </authorList>
    </citation>
    <scope>IDENTIFICATION</scope>
    <source>
        <strain evidence="2">cv. Jemalong A17</strain>
    </source>
</reference>
<evidence type="ECO:0000313" key="3">
    <source>
        <dbReference type="Proteomes" id="UP000002051"/>
    </source>
</evidence>
<organism evidence="1 3">
    <name type="scientific">Medicago truncatula</name>
    <name type="common">Barrel medic</name>
    <name type="synonym">Medicago tribuloides</name>
    <dbReference type="NCBI Taxonomy" id="3880"/>
    <lineage>
        <taxon>Eukaryota</taxon>
        <taxon>Viridiplantae</taxon>
        <taxon>Streptophyta</taxon>
        <taxon>Embryophyta</taxon>
        <taxon>Tracheophyta</taxon>
        <taxon>Spermatophyta</taxon>
        <taxon>Magnoliopsida</taxon>
        <taxon>eudicotyledons</taxon>
        <taxon>Gunneridae</taxon>
        <taxon>Pentapetalae</taxon>
        <taxon>rosids</taxon>
        <taxon>fabids</taxon>
        <taxon>Fabales</taxon>
        <taxon>Fabaceae</taxon>
        <taxon>Papilionoideae</taxon>
        <taxon>50 kb inversion clade</taxon>
        <taxon>NPAAA clade</taxon>
        <taxon>Hologalegina</taxon>
        <taxon>IRL clade</taxon>
        <taxon>Trifolieae</taxon>
        <taxon>Medicago</taxon>
    </lineage>
</organism>
<proteinExistence type="predicted"/>
<dbReference type="HOGENOM" id="CLU_1157905_0_0_1"/>
<accession>A0A072U9A0</accession>
<dbReference type="EnsemblPlants" id="KEH25961">
    <property type="protein sequence ID" value="KEH25961"/>
    <property type="gene ID" value="MTR_6g038440"/>
</dbReference>